<comment type="caution">
    <text evidence="7">The sequence shown here is derived from an EMBL/GenBank/DDBJ whole genome shotgun (WGS) entry which is preliminary data.</text>
</comment>
<dbReference type="Gene3D" id="3.40.190.10">
    <property type="entry name" value="Periplasmic binding protein-like II"/>
    <property type="match status" value="2"/>
</dbReference>
<dbReference type="SUPFAM" id="SSF53850">
    <property type="entry name" value="Periplasmic binding protein-like II"/>
    <property type="match status" value="1"/>
</dbReference>
<dbReference type="PRINTS" id="PR00039">
    <property type="entry name" value="HTHLYSR"/>
</dbReference>
<keyword evidence="4" id="KW-0804">Transcription</keyword>
<name>A0ABX9X0X4_9GAMM</name>
<accession>A0ABX9X0X4</accession>
<sequence>MTFKQLEALYWVAQLGGFQPAALKLHTTQSAISKRIQELENILGIPLFDRNQRASRLTEKGEEMLILAKRILDMRASALEQISSPDIIERSIRIGVTELTAMTWLPRLVRLIQSHYPRVTLEPDVDMSINLREKLLTDHIDLMIVPDAFSEPQLVSQPVGKVDNVWMCKPGLFNDADGALRLHELGEHKLLMDKSGPGLIYHRWFKMVGFNPEHKLVSNSIVALLALTISGLGISYFPKNCLQRLVDMGMLVELDVTPTLPPVTYVAIYKSDVRSELISSIIMLAQNCCDFNTILSGDLS</sequence>
<protein>
    <submittedName>
        <fullName evidence="7">LysR family transcriptional regulator</fullName>
    </submittedName>
</protein>
<keyword evidence="2" id="KW-0805">Transcription regulation</keyword>
<dbReference type="InterPro" id="IPR000847">
    <property type="entry name" value="LysR_HTH_N"/>
</dbReference>
<dbReference type="PANTHER" id="PTHR30126">
    <property type="entry name" value="HTH-TYPE TRANSCRIPTIONAL REGULATOR"/>
    <property type="match status" value="1"/>
</dbReference>
<dbReference type="Proteomes" id="UP000271870">
    <property type="component" value="Unassembled WGS sequence"/>
</dbReference>
<dbReference type="Pfam" id="PF00126">
    <property type="entry name" value="HTH_1"/>
    <property type="match status" value="1"/>
</dbReference>
<evidence type="ECO:0000313" key="7">
    <source>
        <dbReference type="EMBL" id="RNM26935.1"/>
    </source>
</evidence>
<dbReference type="PROSITE" id="PS50931">
    <property type="entry name" value="HTH_LYSR"/>
    <property type="match status" value="1"/>
</dbReference>
<feature type="transmembrane region" description="Helical" evidence="5">
    <location>
        <begin position="216"/>
        <end position="237"/>
    </location>
</feature>
<gene>
    <name evidence="7" type="ORF">EFS38_04150</name>
</gene>
<keyword evidence="3" id="KW-0238">DNA-binding</keyword>
<evidence type="ECO:0000256" key="4">
    <source>
        <dbReference type="ARBA" id="ARBA00023163"/>
    </source>
</evidence>
<organism evidence="7 8">
    <name type="scientific">Dickeya undicola</name>
    <dbReference type="NCBI Taxonomy" id="1577887"/>
    <lineage>
        <taxon>Bacteria</taxon>
        <taxon>Pseudomonadati</taxon>
        <taxon>Pseudomonadota</taxon>
        <taxon>Gammaproteobacteria</taxon>
        <taxon>Enterobacterales</taxon>
        <taxon>Pectobacteriaceae</taxon>
        <taxon>Dickeya</taxon>
    </lineage>
</organism>
<dbReference type="InterPro" id="IPR036390">
    <property type="entry name" value="WH_DNA-bd_sf"/>
</dbReference>
<keyword evidence="5" id="KW-0812">Transmembrane</keyword>
<evidence type="ECO:0000256" key="3">
    <source>
        <dbReference type="ARBA" id="ARBA00023125"/>
    </source>
</evidence>
<evidence type="ECO:0000313" key="8">
    <source>
        <dbReference type="Proteomes" id="UP000271870"/>
    </source>
</evidence>
<comment type="similarity">
    <text evidence="1">Belongs to the LysR transcriptional regulatory family.</text>
</comment>
<evidence type="ECO:0000256" key="5">
    <source>
        <dbReference type="SAM" id="Phobius"/>
    </source>
</evidence>
<proteinExistence type="inferred from homology"/>
<dbReference type="EMBL" id="RJLS01000002">
    <property type="protein sequence ID" value="RNM26935.1"/>
    <property type="molecule type" value="Genomic_DNA"/>
</dbReference>
<keyword evidence="5" id="KW-0472">Membrane</keyword>
<dbReference type="Pfam" id="PF03466">
    <property type="entry name" value="LysR_substrate"/>
    <property type="match status" value="1"/>
</dbReference>
<evidence type="ECO:0000256" key="1">
    <source>
        <dbReference type="ARBA" id="ARBA00009437"/>
    </source>
</evidence>
<dbReference type="Gene3D" id="1.10.10.10">
    <property type="entry name" value="Winged helix-like DNA-binding domain superfamily/Winged helix DNA-binding domain"/>
    <property type="match status" value="1"/>
</dbReference>
<evidence type="ECO:0000256" key="2">
    <source>
        <dbReference type="ARBA" id="ARBA00023015"/>
    </source>
</evidence>
<evidence type="ECO:0000259" key="6">
    <source>
        <dbReference type="PROSITE" id="PS50931"/>
    </source>
</evidence>
<reference evidence="7 8" key="1">
    <citation type="submission" date="2018-11" db="EMBL/GenBank/DDBJ databases">
        <title>Characterization of surface water Dickeya isolates.</title>
        <authorList>
            <person name="Van Gijsegem F."/>
            <person name="Pedron J."/>
        </authorList>
    </citation>
    <scope>NUCLEOTIDE SEQUENCE [LARGE SCALE GENOMIC DNA]</scope>
    <source>
        <strain evidence="7 8">FVG10-MFV-A16</strain>
    </source>
</reference>
<dbReference type="SUPFAM" id="SSF46785">
    <property type="entry name" value="Winged helix' DNA-binding domain"/>
    <property type="match status" value="1"/>
</dbReference>
<keyword evidence="8" id="KW-1185">Reference proteome</keyword>
<dbReference type="CDD" id="cd05466">
    <property type="entry name" value="PBP2_LTTR_substrate"/>
    <property type="match status" value="1"/>
</dbReference>
<dbReference type="InterPro" id="IPR005119">
    <property type="entry name" value="LysR_subst-bd"/>
</dbReference>
<dbReference type="PANTHER" id="PTHR30126:SF77">
    <property type="entry name" value="TRANSCRIPTIONAL REGULATORY PROTEIN"/>
    <property type="match status" value="1"/>
</dbReference>
<dbReference type="InterPro" id="IPR036388">
    <property type="entry name" value="WH-like_DNA-bd_sf"/>
</dbReference>
<feature type="domain" description="HTH lysR-type" evidence="6">
    <location>
        <begin position="1"/>
        <end position="58"/>
    </location>
</feature>
<dbReference type="RefSeq" id="WP_033567872.1">
    <property type="nucleotide sequence ID" value="NZ_JSYG01000004.1"/>
</dbReference>
<keyword evidence="5" id="KW-1133">Transmembrane helix</keyword>